<dbReference type="HOGENOM" id="CLU_038942_1_1_1"/>
<accession>G7DSS2</accession>
<dbReference type="STRING" id="764103.G7DSS2"/>
<dbReference type="InParanoid" id="G7DSS2"/>
<dbReference type="GO" id="GO:0005737">
    <property type="term" value="C:cytoplasm"/>
    <property type="evidence" value="ECO:0007669"/>
    <property type="project" value="TreeGrafter"/>
</dbReference>
<dbReference type="GO" id="GO:0008757">
    <property type="term" value="F:S-adenosylmethionine-dependent methyltransferase activity"/>
    <property type="evidence" value="ECO:0007669"/>
    <property type="project" value="UniProtKB-ARBA"/>
</dbReference>
<evidence type="ECO:0000313" key="2">
    <source>
        <dbReference type="Proteomes" id="UP000009131"/>
    </source>
</evidence>
<dbReference type="InterPro" id="IPR029063">
    <property type="entry name" value="SAM-dependent_MTases_sf"/>
</dbReference>
<keyword evidence="2" id="KW-1185">Reference proteome</keyword>
<gene>
    <name evidence="1" type="primary">Mo00274</name>
    <name evidence="1" type="ORF">E5Q_00274</name>
</gene>
<proteinExistence type="predicted"/>
<evidence type="ECO:0000313" key="1">
    <source>
        <dbReference type="EMBL" id="GAA93630.1"/>
    </source>
</evidence>
<sequence>MIGSDLSRRLKRLCRQYAAQVPTALTRLELPSPRELSDELVQQWLVDHLINSPTPRSHAEHTETSSWSRAFWKRIVADIELGLSLAGPDQQPECEIHEEILFILVRHLQTQLASTCLRRYYYGSLDPDPACWPSVTLLEDSRIISQGTTGLRSWQASIRLANHLLAMPYLLGRATVIELGSGTGLLACLCAQLKNQDPSLGESPLIVTDLDEQVLLRLQANVDLNDVASNVCIQKLDWCQPELPRILPNAPKRLLILGADIVYDPALCRPLAKCIHQLLSLSSVESGQALIASTVRNPQTLQTFRDALSACRLEVHERTYHQPGSDAEIVGACDEEQIGGAKSIMLEIVARQQHYAVQST</sequence>
<dbReference type="SUPFAM" id="SSF53335">
    <property type="entry name" value="S-adenosyl-L-methionine-dependent methyltransferases"/>
    <property type="match status" value="1"/>
</dbReference>
<dbReference type="FunCoup" id="G7DSS2">
    <property type="interactions" value="357"/>
</dbReference>
<comment type="caution">
    <text evidence="1">The sequence shown here is derived from an EMBL/GenBank/DDBJ whole genome shotgun (WGS) entry which is preliminary data.</text>
</comment>
<dbReference type="AlphaFoldDB" id="G7DSS2"/>
<dbReference type="Pfam" id="PF10294">
    <property type="entry name" value="Methyltransf_16"/>
    <property type="match status" value="1"/>
</dbReference>
<dbReference type="Proteomes" id="UP000009131">
    <property type="component" value="Unassembled WGS sequence"/>
</dbReference>
<dbReference type="EMBL" id="BABT02000008">
    <property type="protein sequence ID" value="GAA93630.1"/>
    <property type="molecule type" value="Genomic_DNA"/>
</dbReference>
<reference evidence="1 2" key="1">
    <citation type="journal article" date="2011" name="J. Gen. Appl. Microbiol.">
        <title>Draft genome sequencing of the enigmatic basidiomycete Mixia osmundae.</title>
        <authorList>
            <person name="Nishida H."/>
            <person name="Nagatsuka Y."/>
            <person name="Sugiyama J."/>
        </authorList>
    </citation>
    <scope>NUCLEOTIDE SEQUENCE [LARGE SCALE GENOMIC DNA]</scope>
    <source>
        <strain evidence="2">CBS 9802 / IAM 14324 / JCM 22182 / KY 12970</strain>
    </source>
</reference>
<organism evidence="1 2">
    <name type="scientific">Mixia osmundae (strain CBS 9802 / IAM 14324 / JCM 22182 / KY 12970)</name>
    <dbReference type="NCBI Taxonomy" id="764103"/>
    <lineage>
        <taxon>Eukaryota</taxon>
        <taxon>Fungi</taxon>
        <taxon>Dikarya</taxon>
        <taxon>Basidiomycota</taxon>
        <taxon>Pucciniomycotina</taxon>
        <taxon>Mixiomycetes</taxon>
        <taxon>Mixiales</taxon>
        <taxon>Mixiaceae</taxon>
        <taxon>Mixia</taxon>
    </lineage>
</organism>
<dbReference type="PANTHER" id="PTHR14614:SF130">
    <property type="entry name" value="PROTEIN-LYSINE N-METHYLTRANSFERASE EEF2KMT"/>
    <property type="match status" value="1"/>
</dbReference>
<dbReference type="eggNOG" id="KOG2497">
    <property type="taxonomic scope" value="Eukaryota"/>
</dbReference>
<dbReference type="Gene3D" id="3.40.50.150">
    <property type="entry name" value="Vaccinia Virus protein VP39"/>
    <property type="match status" value="1"/>
</dbReference>
<dbReference type="OrthoDB" id="194386at2759"/>
<dbReference type="PANTHER" id="PTHR14614">
    <property type="entry name" value="HEPATOCELLULAR CARCINOMA-ASSOCIATED ANTIGEN"/>
    <property type="match status" value="1"/>
</dbReference>
<dbReference type="InterPro" id="IPR019410">
    <property type="entry name" value="Methyltransf_16"/>
</dbReference>
<protein>
    <recommendedName>
        <fullName evidence="3">FAM86 N-terminal domain-containing protein</fullName>
    </recommendedName>
</protein>
<dbReference type="RefSeq" id="XP_014570475.1">
    <property type="nucleotide sequence ID" value="XM_014714989.1"/>
</dbReference>
<dbReference type="OMA" id="RCQNNIR"/>
<evidence type="ECO:0008006" key="3">
    <source>
        <dbReference type="Google" id="ProtNLM"/>
    </source>
</evidence>
<reference evidence="1 2" key="2">
    <citation type="journal article" date="2012" name="Open Biol.">
        <title>Characteristics of nucleosomes and linker DNA regions on the genome of the basidiomycete Mixia osmundae revealed by mono- and dinucleosome mapping.</title>
        <authorList>
            <person name="Nishida H."/>
            <person name="Kondo S."/>
            <person name="Matsumoto T."/>
            <person name="Suzuki Y."/>
            <person name="Yoshikawa H."/>
            <person name="Taylor T.D."/>
            <person name="Sugiyama J."/>
        </authorList>
    </citation>
    <scope>NUCLEOTIDE SEQUENCE [LARGE SCALE GENOMIC DNA]</scope>
    <source>
        <strain evidence="2">CBS 9802 / IAM 14324 / JCM 22182 / KY 12970</strain>
    </source>
</reference>
<name>G7DSS2_MIXOS</name>